<feature type="signal peptide" evidence="1">
    <location>
        <begin position="1"/>
        <end position="18"/>
    </location>
</feature>
<name>A0ABS8QC03_9BURK</name>
<keyword evidence="3" id="KW-1185">Reference proteome</keyword>
<accession>A0ABS8QC03</accession>
<evidence type="ECO:0000313" key="2">
    <source>
        <dbReference type="EMBL" id="MCD2519129.1"/>
    </source>
</evidence>
<dbReference type="Proteomes" id="UP001179361">
    <property type="component" value="Unassembled WGS sequence"/>
</dbReference>
<reference evidence="2" key="1">
    <citation type="submission" date="2021-11" db="EMBL/GenBank/DDBJ databases">
        <title>The complete genome of Massilia sp sp. G4R7.</title>
        <authorList>
            <person name="Liu L."/>
            <person name="Yue J."/>
            <person name="Yuan J."/>
            <person name="Yang F."/>
            <person name="Li L."/>
        </authorList>
    </citation>
    <scope>NUCLEOTIDE SEQUENCE</scope>
    <source>
        <strain evidence="2">G4R7</strain>
    </source>
</reference>
<organism evidence="2 3">
    <name type="scientific">Massilia phyllostachyos</name>
    <dbReference type="NCBI Taxonomy" id="2898585"/>
    <lineage>
        <taxon>Bacteria</taxon>
        <taxon>Pseudomonadati</taxon>
        <taxon>Pseudomonadota</taxon>
        <taxon>Betaproteobacteria</taxon>
        <taxon>Burkholderiales</taxon>
        <taxon>Oxalobacteraceae</taxon>
        <taxon>Telluria group</taxon>
        <taxon>Massilia</taxon>
    </lineage>
</organism>
<protein>
    <submittedName>
        <fullName evidence="2">Uncharacterized protein</fullName>
    </submittedName>
</protein>
<sequence>MAKLLLISSLFAAIGAQAACTATGACVSAGARPPSVDPTRSALLGARLSLSAVGWDNGRGRPVTPRTRGTP</sequence>
<evidence type="ECO:0000256" key="1">
    <source>
        <dbReference type="SAM" id="SignalP"/>
    </source>
</evidence>
<comment type="caution">
    <text evidence="2">The sequence shown here is derived from an EMBL/GenBank/DDBJ whole genome shotgun (WGS) entry which is preliminary data.</text>
</comment>
<dbReference type="PROSITE" id="PS51257">
    <property type="entry name" value="PROKAR_LIPOPROTEIN"/>
    <property type="match status" value="1"/>
</dbReference>
<feature type="chain" id="PRO_5045601251" evidence="1">
    <location>
        <begin position="19"/>
        <end position="71"/>
    </location>
</feature>
<proteinExistence type="predicted"/>
<gene>
    <name evidence="2" type="ORF">LQ564_22765</name>
</gene>
<dbReference type="RefSeq" id="WP_231060402.1">
    <property type="nucleotide sequence ID" value="NZ_JAJNOC010000010.1"/>
</dbReference>
<keyword evidence="1" id="KW-0732">Signal</keyword>
<evidence type="ECO:0000313" key="3">
    <source>
        <dbReference type="Proteomes" id="UP001179361"/>
    </source>
</evidence>
<dbReference type="EMBL" id="JAJNOC010000010">
    <property type="protein sequence ID" value="MCD2519129.1"/>
    <property type="molecule type" value="Genomic_DNA"/>
</dbReference>